<keyword evidence="2" id="KW-1185">Reference proteome</keyword>
<dbReference type="PATRIC" id="fig|1293597.4.peg.1433"/>
<dbReference type="AlphaFoldDB" id="K0NXC9"/>
<evidence type="ECO:0000313" key="2">
    <source>
        <dbReference type="Proteomes" id="UP000051074"/>
    </source>
</evidence>
<dbReference type="STRING" id="1293597.FC20_GL001343"/>
<reference evidence="1 2" key="1">
    <citation type="journal article" date="2015" name="Genome Announc.">
        <title>Expanding the biotechnology potential of lactobacilli through comparative genomics of 213 strains and associated genera.</title>
        <authorList>
            <person name="Sun Z."/>
            <person name="Harris H.M."/>
            <person name="McCann A."/>
            <person name="Guo C."/>
            <person name="Argimon S."/>
            <person name="Zhang W."/>
            <person name="Yang X."/>
            <person name="Jeffery I.B."/>
            <person name="Cooney J.C."/>
            <person name="Kagawa T.F."/>
            <person name="Liu W."/>
            <person name="Song Y."/>
            <person name="Salvetti E."/>
            <person name="Wrobel A."/>
            <person name="Rasinkangas P."/>
            <person name="Parkhill J."/>
            <person name="Rea M.C."/>
            <person name="O'Sullivan O."/>
            <person name="Ritari J."/>
            <person name="Douillard F.P."/>
            <person name="Paul Ross R."/>
            <person name="Yang R."/>
            <person name="Briner A.E."/>
            <person name="Felis G.E."/>
            <person name="de Vos W.M."/>
            <person name="Barrangou R."/>
            <person name="Klaenhammer T.R."/>
            <person name="Caufield P.W."/>
            <person name="Cui Y."/>
            <person name="Zhang H."/>
            <person name="O'Toole P.W."/>
        </authorList>
    </citation>
    <scope>NUCLEOTIDE SEQUENCE [LARGE SCALE GENOMIC DNA]</scope>
    <source>
        <strain evidence="1 2">DSM 19284</strain>
    </source>
</reference>
<dbReference type="Proteomes" id="UP000051074">
    <property type="component" value="Unassembled WGS sequence"/>
</dbReference>
<proteinExistence type="predicted"/>
<dbReference type="RefSeq" id="WP_008463443.1">
    <property type="nucleotide sequence ID" value="NZ_AZDU01000046.1"/>
</dbReference>
<sequence>MTTEEFIEAVNAIDNRDGIKAYASEDERDNIFLRTNADIAVAVLGKYDINWDIRTMSEITFPTKILKLMVELAESREDDNKYVILNGKPFFDDGSIWNRVFLIIDNSLSPSTVGFDDLNNFGYTAGELEQLKATLPKKLQDAVDLLTVTVGEAKKALKNDY</sequence>
<organism evidence="1 2">
    <name type="scientific">Lactobacillus equicursoris DSM 19284 = JCM 14600 = CIP 110162</name>
    <dbReference type="NCBI Taxonomy" id="1293597"/>
    <lineage>
        <taxon>Bacteria</taxon>
        <taxon>Bacillati</taxon>
        <taxon>Bacillota</taxon>
        <taxon>Bacilli</taxon>
        <taxon>Lactobacillales</taxon>
        <taxon>Lactobacillaceae</taxon>
        <taxon>Lactobacillus</taxon>
    </lineage>
</organism>
<gene>
    <name evidence="1" type="ORF">FC20_GL001343</name>
</gene>
<protein>
    <submittedName>
        <fullName evidence="1">Uncharacterized protein</fullName>
    </submittedName>
</protein>
<dbReference type="EMBL" id="AZDU01000046">
    <property type="protein sequence ID" value="KRL00401.1"/>
    <property type="molecule type" value="Genomic_DNA"/>
</dbReference>
<name>K0NXC9_9LACO</name>
<accession>K0NXC9</accession>
<comment type="caution">
    <text evidence="1">The sequence shown here is derived from an EMBL/GenBank/DDBJ whole genome shotgun (WGS) entry which is preliminary data.</text>
</comment>
<evidence type="ECO:0000313" key="1">
    <source>
        <dbReference type="EMBL" id="KRL00401.1"/>
    </source>
</evidence>